<dbReference type="Gene3D" id="3.30.565.10">
    <property type="entry name" value="Histidine kinase-like ATPase, C-terminal domain"/>
    <property type="match status" value="1"/>
</dbReference>
<dbReference type="AlphaFoldDB" id="A0A7H9B168"/>
<protein>
    <recommendedName>
        <fullName evidence="4">DNA mismatch repair protein S5 domain-containing protein</fullName>
    </recommendedName>
</protein>
<dbReference type="InterPro" id="IPR020568">
    <property type="entry name" value="Ribosomal_Su5_D2-typ_SF"/>
</dbReference>
<dbReference type="SMART" id="SM01340">
    <property type="entry name" value="DNA_mis_repair"/>
    <property type="match status" value="1"/>
</dbReference>
<dbReference type="FunFam" id="3.30.565.10:FF:000017">
    <property type="entry name" value="PMS1 homolog 1, mismatch repair system component"/>
    <property type="match status" value="1"/>
</dbReference>
<evidence type="ECO:0000256" key="1">
    <source>
        <dbReference type="ARBA" id="ARBA00006082"/>
    </source>
</evidence>
<evidence type="ECO:0000256" key="2">
    <source>
        <dbReference type="ARBA" id="ARBA00022763"/>
    </source>
</evidence>
<dbReference type="Gene3D" id="3.30.230.10">
    <property type="match status" value="1"/>
</dbReference>
<evidence type="ECO:0000256" key="3">
    <source>
        <dbReference type="SAM" id="MobiDB-lite"/>
    </source>
</evidence>
<feature type="domain" description="DNA mismatch repair protein S5" evidence="4">
    <location>
        <begin position="231"/>
        <end position="358"/>
    </location>
</feature>
<dbReference type="Proteomes" id="UP000509704">
    <property type="component" value="Chromosome 4"/>
</dbReference>
<dbReference type="GO" id="GO:0030983">
    <property type="term" value="F:mismatched DNA binding"/>
    <property type="evidence" value="ECO:0007669"/>
    <property type="project" value="InterPro"/>
</dbReference>
<sequence length="688" mass="77708">MTIIKISNDSRWKIVSSSIVVDPKFAVKELIDNAVDAGAANIYIDVDARTCGCDYICVRDDGLGVPLKDRESLCLNHATSKISSFNDLNQLSTLGFRGEALFSVATLSNQKGSMEITTRTKNDSVGEKWSVNELGEIKNNKRSKVPCPVGTVIVLRRLLAGLRSRCIQVSSKALKNIEEFKTMINHYSLNLRDVRFHFSLVRLENNGKISEKRLQMSTVTNITRERALSLIAHLRKPSSLNFIIKEDLEATNLVRLDIILPKTNAECDVVNVKKPKKFFSVNSRVMSLKQGIGKALNKKISDIYRQLQLLEPTVWFINLKCSMEIIDINIEPGKDDVLIKNMNFVMEQVSKVLLSCISLELGIQRQAIDNIDSEGYIQDEPDEPDEAFIEELRASQNMQNLMCTENGAKVVGTRQDVYQSEKIPIARTKHESISNDTIKELNSELISSKEAERQAIFYKESPTKSQASKGYDSTKSSSLSYNDNNSKSLNEDQKIDRDVHDPNPFPTSKLGRDRHSNIRENGLHETIDLDKMPSIPSSILIRENTTQHNKKRTIDETFSSNGLTKTRRLTGNEESKLLSLQSKPISPRRSSDFNDSTSDNSAEMLSARHNKIERHLSMFSEYTNSFITSIKCDGSIQFQHWEEELPAVNQIKAPSVKLVEAIEVVLNRIIDKETQLTKTKEGWHLLVK</sequence>
<dbReference type="InterPro" id="IPR013507">
    <property type="entry name" value="DNA_mismatch_S5_2-like"/>
</dbReference>
<dbReference type="RefSeq" id="XP_037144098.1">
    <property type="nucleotide sequence ID" value="XM_037288203.1"/>
</dbReference>
<dbReference type="Pfam" id="PF01119">
    <property type="entry name" value="DNA_mis_repair"/>
    <property type="match status" value="1"/>
</dbReference>
<dbReference type="OrthoDB" id="10263226at2759"/>
<dbReference type="PROSITE" id="PS00058">
    <property type="entry name" value="DNA_MISMATCH_REPAIR_1"/>
    <property type="match status" value="1"/>
</dbReference>
<dbReference type="GO" id="GO:0006298">
    <property type="term" value="P:mismatch repair"/>
    <property type="evidence" value="ECO:0007669"/>
    <property type="project" value="InterPro"/>
</dbReference>
<feature type="compositionally biased region" description="Polar residues" evidence="3">
    <location>
        <begin position="463"/>
        <end position="488"/>
    </location>
</feature>
<dbReference type="NCBIfam" id="TIGR00585">
    <property type="entry name" value="mutl"/>
    <property type="match status" value="1"/>
</dbReference>
<dbReference type="GO" id="GO:0140664">
    <property type="term" value="F:ATP-dependent DNA damage sensor activity"/>
    <property type="evidence" value="ECO:0007669"/>
    <property type="project" value="InterPro"/>
</dbReference>
<feature type="region of interest" description="Disordered" evidence="3">
    <location>
        <begin position="556"/>
        <end position="600"/>
    </location>
</feature>
<comment type="similarity">
    <text evidence="1">Belongs to the DNA mismatch repair MutL/HexB family.</text>
</comment>
<dbReference type="InterPro" id="IPR014762">
    <property type="entry name" value="DNA_mismatch_repair_CS"/>
</dbReference>
<accession>A0A7H9B168</accession>
<dbReference type="SUPFAM" id="SSF55874">
    <property type="entry name" value="ATPase domain of HSP90 chaperone/DNA topoisomerase II/histidine kinase"/>
    <property type="match status" value="1"/>
</dbReference>
<dbReference type="GO" id="GO:0016887">
    <property type="term" value="F:ATP hydrolysis activity"/>
    <property type="evidence" value="ECO:0007669"/>
    <property type="project" value="InterPro"/>
</dbReference>
<dbReference type="Pfam" id="PF13589">
    <property type="entry name" value="HATPase_c_3"/>
    <property type="match status" value="1"/>
</dbReference>
<dbReference type="InterPro" id="IPR038973">
    <property type="entry name" value="MutL/Mlh/Pms-like"/>
</dbReference>
<dbReference type="GeneID" id="59236094"/>
<feature type="region of interest" description="Disordered" evidence="3">
    <location>
        <begin position="457"/>
        <end position="517"/>
    </location>
</feature>
<proteinExistence type="inferred from homology"/>
<dbReference type="GO" id="GO:0032389">
    <property type="term" value="C:MutLalpha complex"/>
    <property type="evidence" value="ECO:0007669"/>
    <property type="project" value="TreeGrafter"/>
</dbReference>
<dbReference type="PANTHER" id="PTHR10073:SF44">
    <property type="entry name" value="DNA MISMATCH REPAIR PROTEIN MLH2"/>
    <property type="match status" value="1"/>
</dbReference>
<organism evidence="5 6">
    <name type="scientific">Zygotorulaspora mrakii</name>
    <name type="common">Zygosaccharomyces mrakii</name>
    <dbReference type="NCBI Taxonomy" id="42260"/>
    <lineage>
        <taxon>Eukaryota</taxon>
        <taxon>Fungi</taxon>
        <taxon>Dikarya</taxon>
        <taxon>Ascomycota</taxon>
        <taxon>Saccharomycotina</taxon>
        <taxon>Saccharomycetes</taxon>
        <taxon>Saccharomycetales</taxon>
        <taxon>Saccharomycetaceae</taxon>
        <taxon>Zygotorulaspora</taxon>
    </lineage>
</organism>
<dbReference type="InterPro" id="IPR036890">
    <property type="entry name" value="HATPase_C_sf"/>
</dbReference>
<reference evidence="5 6" key="1">
    <citation type="submission" date="2020-07" db="EMBL/GenBank/DDBJ databases">
        <title>The yeast mating-type switching endonuclease HO is a domesticated member of an unorthodox homing genetic element family.</title>
        <authorList>
            <person name="Coughlan A.Y."/>
            <person name="Lombardi L."/>
            <person name="Braun-Galleani S."/>
            <person name="Martos A.R."/>
            <person name="Galeote V."/>
            <person name="Bigey F."/>
            <person name="Dequin S."/>
            <person name="Byrne K.P."/>
            <person name="Wolfe K.H."/>
        </authorList>
    </citation>
    <scope>NUCLEOTIDE SEQUENCE [LARGE SCALE GENOMIC DNA]</scope>
    <source>
        <strain evidence="5 6">NRRL Y-6702</strain>
    </source>
</reference>
<gene>
    <name evidence="5" type="ORF">HG535_0D00770</name>
</gene>
<feature type="compositionally biased region" description="Basic and acidic residues" evidence="3">
    <location>
        <begin position="489"/>
        <end position="501"/>
    </location>
</feature>
<keyword evidence="2" id="KW-0227">DNA damage</keyword>
<dbReference type="EMBL" id="CP058607">
    <property type="protein sequence ID" value="QLG72370.1"/>
    <property type="molecule type" value="Genomic_DNA"/>
</dbReference>
<evidence type="ECO:0000313" key="5">
    <source>
        <dbReference type="EMBL" id="QLG72370.1"/>
    </source>
</evidence>
<dbReference type="GO" id="GO:0005524">
    <property type="term" value="F:ATP binding"/>
    <property type="evidence" value="ECO:0007669"/>
    <property type="project" value="InterPro"/>
</dbReference>
<evidence type="ECO:0000313" key="6">
    <source>
        <dbReference type="Proteomes" id="UP000509704"/>
    </source>
</evidence>
<name>A0A7H9B168_ZYGMR</name>
<dbReference type="KEGG" id="zmk:HG535_0D00770"/>
<dbReference type="InterPro" id="IPR014721">
    <property type="entry name" value="Ribsml_uS5_D2-typ_fold_subgr"/>
</dbReference>
<dbReference type="PANTHER" id="PTHR10073">
    <property type="entry name" value="DNA MISMATCH REPAIR PROTEIN MLH, PMS, MUTL"/>
    <property type="match status" value="1"/>
</dbReference>
<evidence type="ECO:0000259" key="4">
    <source>
        <dbReference type="SMART" id="SM01340"/>
    </source>
</evidence>
<dbReference type="InterPro" id="IPR002099">
    <property type="entry name" value="MutL/Mlh/PMS"/>
</dbReference>
<keyword evidence="6" id="KW-1185">Reference proteome</keyword>
<dbReference type="SUPFAM" id="SSF54211">
    <property type="entry name" value="Ribosomal protein S5 domain 2-like"/>
    <property type="match status" value="1"/>
</dbReference>
<dbReference type="GO" id="GO:0061982">
    <property type="term" value="P:meiosis I cell cycle process"/>
    <property type="evidence" value="ECO:0007669"/>
    <property type="project" value="UniProtKB-ARBA"/>
</dbReference>